<evidence type="ECO:0000256" key="5">
    <source>
        <dbReference type="SAM" id="MobiDB-lite"/>
    </source>
</evidence>
<dbReference type="SUPFAM" id="SSF50978">
    <property type="entry name" value="WD40 repeat-like"/>
    <property type="match status" value="1"/>
</dbReference>
<feature type="compositionally biased region" description="Low complexity" evidence="5">
    <location>
        <begin position="435"/>
        <end position="445"/>
    </location>
</feature>
<feature type="compositionally biased region" description="Polar residues" evidence="5">
    <location>
        <begin position="331"/>
        <end position="349"/>
    </location>
</feature>
<proteinExistence type="predicted"/>
<feature type="repeat" description="WD" evidence="4">
    <location>
        <begin position="155"/>
        <end position="198"/>
    </location>
</feature>
<dbReference type="Gene3D" id="2.130.10.10">
    <property type="entry name" value="YVTN repeat-like/Quinoprotein amine dehydrogenase"/>
    <property type="match status" value="2"/>
</dbReference>
<dbReference type="InterPro" id="IPR019775">
    <property type="entry name" value="WD40_repeat_CS"/>
</dbReference>
<dbReference type="InterPro" id="IPR051983">
    <property type="entry name" value="WSB_SOCS-box_domain"/>
</dbReference>
<dbReference type="PROSITE" id="PS00678">
    <property type="entry name" value="WD_REPEATS_1"/>
    <property type="match status" value="1"/>
</dbReference>
<reference evidence="6" key="1">
    <citation type="journal article" date="2021" name="PeerJ">
        <title>Extensive microbial diversity within the chicken gut microbiome revealed by metagenomics and culture.</title>
        <authorList>
            <person name="Gilroy R."/>
            <person name="Ravi A."/>
            <person name="Getino M."/>
            <person name="Pursley I."/>
            <person name="Horton D.L."/>
            <person name="Alikhan N.F."/>
            <person name="Baker D."/>
            <person name="Gharbi K."/>
            <person name="Hall N."/>
            <person name="Watson M."/>
            <person name="Adriaenssens E.M."/>
            <person name="Foster-Nyarko E."/>
            <person name="Jarju S."/>
            <person name="Secka A."/>
            <person name="Antonio M."/>
            <person name="Oren A."/>
            <person name="Chaudhuri R.R."/>
            <person name="La Ragione R."/>
            <person name="Hildebrand F."/>
            <person name="Pallen M.J."/>
        </authorList>
    </citation>
    <scope>NUCLEOTIDE SEQUENCE</scope>
    <source>
        <strain evidence="6">Gambia15-2214</strain>
    </source>
</reference>
<dbReference type="PANTHER" id="PTHR15622:SF2">
    <property type="entry name" value="U4_U6 SMALL NUCLEAR RIBONUCLEOPROTEIN PRP4"/>
    <property type="match status" value="1"/>
</dbReference>
<dbReference type="SMART" id="SM00320">
    <property type="entry name" value="WD40"/>
    <property type="match status" value="5"/>
</dbReference>
<name>A0A9E2L1X9_9SPIR</name>
<dbReference type="GO" id="GO:0000209">
    <property type="term" value="P:protein polyubiquitination"/>
    <property type="evidence" value="ECO:0007669"/>
    <property type="project" value="TreeGrafter"/>
</dbReference>
<evidence type="ECO:0000256" key="3">
    <source>
        <dbReference type="ARBA" id="ARBA00022786"/>
    </source>
</evidence>
<evidence type="ECO:0000256" key="4">
    <source>
        <dbReference type="PROSITE-ProRule" id="PRU00221"/>
    </source>
</evidence>
<protein>
    <submittedName>
        <fullName evidence="6">Uncharacterized protein</fullName>
    </submittedName>
</protein>
<evidence type="ECO:0000256" key="2">
    <source>
        <dbReference type="ARBA" id="ARBA00022737"/>
    </source>
</evidence>
<dbReference type="PROSITE" id="PS50082">
    <property type="entry name" value="WD_REPEATS_2"/>
    <property type="match status" value="2"/>
</dbReference>
<dbReference type="InterPro" id="IPR036322">
    <property type="entry name" value="WD40_repeat_dom_sf"/>
</dbReference>
<accession>A0A9E2L1X9</accession>
<feature type="repeat" description="WD" evidence="4">
    <location>
        <begin position="292"/>
        <end position="333"/>
    </location>
</feature>
<sequence length="520" mass="54447">MQKICMILIFVSVPYTVFAQEYLLRTQSPVSSCVFSPDGRFFAAAWENQVAFWDTDSCSVLNVCADYPGDVISIKFSQDSRNLLVICDGGIICVNSIDNFELSTLLKTDPDKNILDADFDSDYSVLIPSGGKNLNSYFLLSFLLRYTSQVIQKKLGGHNGTVFRIETAKRAEKPVAVSTSLDGQALVWDLSSYSLINEFHCNVENALPAVISPDGTKIFYGADEENLVVSGIDGSNPLTIQETGAVQTASFSGDGALIAFAVKDGGIKVYDTVSGNIAAEIPSLCNNGEKETEDQISSIKSIAFNPAGKNILVGCENGCLFLWNIDDNSGHKQTSVAAGTGSGKQSGNLPPQDGLQVADGENSAGSGRNSAVPGTGRSGGTDNSDGEQSTGTGGSAGEQSTRTGIITDEQGAGHGGTGSTATGQGAGQNSTGNQDAEAGAGTDATDIPHVFKDGYQFQEWQDTASLTPGPGTPVTEIAAGNADNMDVTALWQKALTVTVTFPSYAEAQSVQLLDTYSEAA</sequence>
<dbReference type="Pfam" id="PF00400">
    <property type="entry name" value="WD40"/>
    <property type="match status" value="2"/>
</dbReference>
<dbReference type="AlphaFoldDB" id="A0A9E2L1X9"/>
<evidence type="ECO:0000313" key="7">
    <source>
        <dbReference type="Proteomes" id="UP000823914"/>
    </source>
</evidence>
<feature type="region of interest" description="Disordered" evidence="5">
    <location>
        <begin position="331"/>
        <end position="447"/>
    </location>
</feature>
<gene>
    <name evidence="6" type="ORF">IAA16_06715</name>
</gene>
<dbReference type="Proteomes" id="UP000823914">
    <property type="component" value="Unassembled WGS sequence"/>
</dbReference>
<organism evidence="6 7">
    <name type="scientific">Candidatus Treponema excrementipullorum</name>
    <dbReference type="NCBI Taxonomy" id="2838768"/>
    <lineage>
        <taxon>Bacteria</taxon>
        <taxon>Pseudomonadati</taxon>
        <taxon>Spirochaetota</taxon>
        <taxon>Spirochaetia</taxon>
        <taxon>Spirochaetales</taxon>
        <taxon>Treponemataceae</taxon>
        <taxon>Treponema</taxon>
    </lineage>
</organism>
<evidence type="ECO:0000256" key="1">
    <source>
        <dbReference type="ARBA" id="ARBA00022574"/>
    </source>
</evidence>
<dbReference type="PANTHER" id="PTHR15622">
    <property type="entry name" value="WD40 REPEAT PROTEIN"/>
    <property type="match status" value="1"/>
</dbReference>
<keyword evidence="2" id="KW-0677">Repeat</keyword>
<keyword evidence="1 4" id="KW-0853">WD repeat</keyword>
<comment type="caution">
    <text evidence="6">The sequence shown here is derived from an EMBL/GenBank/DDBJ whole genome shotgun (WGS) entry which is preliminary data.</text>
</comment>
<dbReference type="InterPro" id="IPR015943">
    <property type="entry name" value="WD40/YVTN_repeat-like_dom_sf"/>
</dbReference>
<dbReference type="EMBL" id="JAHLFV010000159">
    <property type="protein sequence ID" value="MBU3850240.1"/>
    <property type="molecule type" value="Genomic_DNA"/>
</dbReference>
<dbReference type="InterPro" id="IPR001680">
    <property type="entry name" value="WD40_rpt"/>
</dbReference>
<reference evidence="6" key="2">
    <citation type="submission" date="2021-04" db="EMBL/GenBank/DDBJ databases">
        <authorList>
            <person name="Gilroy R."/>
        </authorList>
    </citation>
    <scope>NUCLEOTIDE SEQUENCE</scope>
    <source>
        <strain evidence="6">Gambia15-2214</strain>
    </source>
</reference>
<feature type="non-terminal residue" evidence="6">
    <location>
        <position position="520"/>
    </location>
</feature>
<keyword evidence="3" id="KW-0833">Ubl conjugation pathway</keyword>
<feature type="compositionally biased region" description="Polar residues" evidence="5">
    <location>
        <begin position="380"/>
        <end position="390"/>
    </location>
</feature>
<evidence type="ECO:0000313" key="6">
    <source>
        <dbReference type="EMBL" id="MBU3850240.1"/>
    </source>
</evidence>